<dbReference type="Pfam" id="PF00069">
    <property type="entry name" value="Pkinase"/>
    <property type="match status" value="1"/>
</dbReference>
<dbReference type="Proteomes" id="UP001177023">
    <property type="component" value="Unassembled WGS sequence"/>
</dbReference>
<accession>A0AA36G7E1</accession>
<evidence type="ECO:0000259" key="2">
    <source>
        <dbReference type="PROSITE" id="PS50011"/>
    </source>
</evidence>
<comment type="caution">
    <text evidence="3">The sequence shown here is derived from an EMBL/GenBank/DDBJ whole genome shotgun (WGS) entry which is preliminary data.</text>
</comment>
<protein>
    <recommendedName>
        <fullName evidence="2">Protein kinase domain-containing protein</fullName>
    </recommendedName>
</protein>
<keyword evidence="1" id="KW-0547">Nucleotide-binding</keyword>
<dbReference type="Gene3D" id="1.10.510.10">
    <property type="entry name" value="Transferase(Phosphotransferase) domain 1"/>
    <property type="match status" value="2"/>
</dbReference>
<keyword evidence="1" id="KW-0067">ATP-binding</keyword>
<keyword evidence="4" id="KW-1185">Reference proteome</keyword>
<gene>
    <name evidence="3" type="ORF">MSPICULIGERA_LOCUS16703</name>
</gene>
<dbReference type="GO" id="GO:0005524">
    <property type="term" value="F:ATP binding"/>
    <property type="evidence" value="ECO:0007669"/>
    <property type="project" value="UniProtKB-UniRule"/>
</dbReference>
<name>A0AA36G7E1_9BILA</name>
<dbReference type="PROSITE" id="PS50011">
    <property type="entry name" value="PROTEIN_KINASE_DOM"/>
    <property type="match status" value="1"/>
</dbReference>
<sequence length="307" mass="34881">MSRQDILPYFRSAVLCQSESRSNFSRGAVNCSILSASGGDKGQKRPPESLEGSENIKLILNRHSVENQYKVAQKIGTGFSSQVLFAIRRRDKQPTAIKVVDKNRLGAKCFLVENEVEISILSNHRNICRLLEAYQTPNHFYIVFEYAENGDLYETLKSRRLTELETATILKQIAAALTYLHNLKLCDFGLACTVLGPLYRVCGTPAYCAPEVFRESGYDFPADIWSLGVVLHLMLVGFAPFRAATKQRLFNMIKRAAYNFNHPEWRRVSRPARDLVHRMMALRPETRPTAFEVGLDDWVSDQVSQEL</sequence>
<dbReference type="InterPro" id="IPR000719">
    <property type="entry name" value="Prot_kinase_dom"/>
</dbReference>
<reference evidence="3" key="1">
    <citation type="submission" date="2023-06" db="EMBL/GenBank/DDBJ databases">
        <authorList>
            <person name="Delattre M."/>
        </authorList>
    </citation>
    <scope>NUCLEOTIDE SEQUENCE</scope>
    <source>
        <strain evidence="3">AF72</strain>
    </source>
</reference>
<dbReference type="InterPro" id="IPR011009">
    <property type="entry name" value="Kinase-like_dom_sf"/>
</dbReference>
<organism evidence="3 4">
    <name type="scientific">Mesorhabditis spiculigera</name>
    <dbReference type="NCBI Taxonomy" id="96644"/>
    <lineage>
        <taxon>Eukaryota</taxon>
        <taxon>Metazoa</taxon>
        <taxon>Ecdysozoa</taxon>
        <taxon>Nematoda</taxon>
        <taxon>Chromadorea</taxon>
        <taxon>Rhabditida</taxon>
        <taxon>Rhabditina</taxon>
        <taxon>Rhabditomorpha</taxon>
        <taxon>Rhabditoidea</taxon>
        <taxon>Rhabditidae</taxon>
        <taxon>Mesorhabditinae</taxon>
        <taxon>Mesorhabditis</taxon>
    </lineage>
</organism>
<feature type="non-terminal residue" evidence="3">
    <location>
        <position position="1"/>
    </location>
</feature>
<feature type="domain" description="Protein kinase" evidence="2">
    <location>
        <begin position="69"/>
        <end position="299"/>
    </location>
</feature>
<evidence type="ECO:0000256" key="1">
    <source>
        <dbReference type="PROSITE-ProRule" id="PRU10141"/>
    </source>
</evidence>
<evidence type="ECO:0000313" key="4">
    <source>
        <dbReference type="Proteomes" id="UP001177023"/>
    </source>
</evidence>
<dbReference type="AlphaFoldDB" id="A0AA36G7E1"/>
<dbReference type="InterPro" id="IPR017441">
    <property type="entry name" value="Protein_kinase_ATP_BS"/>
</dbReference>
<dbReference type="PROSITE" id="PS00107">
    <property type="entry name" value="PROTEIN_KINASE_ATP"/>
    <property type="match status" value="1"/>
</dbReference>
<dbReference type="PANTHER" id="PTHR24347">
    <property type="entry name" value="SERINE/THREONINE-PROTEIN KINASE"/>
    <property type="match status" value="1"/>
</dbReference>
<dbReference type="EMBL" id="CATQJA010002654">
    <property type="protein sequence ID" value="CAJ0578446.1"/>
    <property type="molecule type" value="Genomic_DNA"/>
</dbReference>
<dbReference type="SUPFAM" id="SSF56112">
    <property type="entry name" value="Protein kinase-like (PK-like)"/>
    <property type="match status" value="1"/>
</dbReference>
<feature type="binding site" evidence="1">
    <location>
        <position position="98"/>
    </location>
    <ligand>
        <name>ATP</name>
        <dbReference type="ChEBI" id="CHEBI:30616"/>
    </ligand>
</feature>
<proteinExistence type="predicted"/>
<evidence type="ECO:0000313" key="3">
    <source>
        <dbReference type="EMBL" id="CAJ0578446.1"/>
    </source>
</evidence>
<dbReference type="GO" id="GO:0004672">
    <property type="term" value="F:protein kinase activity"/>
    <property type="evidence" value="ECO:0007669"/>
    <property type="project" value="InterPro"/>
</dbReference>